<dbReference type="Pfam" id="PF03006">
    <property type="entry name" value="HlyIII"/>
    <property type="match status" value="1"/>
</dbReference>
<comment type="subcellular location">
    <subcellularLocation>
        <location evidence="1">Membrane</location>
        <topology evidence="1">Multi-pass membrane protein</topology>
    </subcellularLocation>
</comment>
<name>A0A2G2XHA2_CAPBA</name>
<evidence type="ECO:0000256" key="7">
    <source>
        <dbReference type="SAM" id="Phobius"/>
    </source>
</evidence>
<protein>
    <submittedName>
        <fullName evidence="8">Heptahelical transmembrane protein ADIPOR3</fullName>
    </submittedName>
</protein>
<feature type="transmembrane region" description="Helical" evidence="7">
    <location>
        <begin position="321"/>
        <end position="342"/>
    </location>
</feature>
<dbReference type="GO" id="GO:0009744">
    <property type="term" value="P:response to sucrose"/>
    <property type="evidence" value="ECO:0007669"/>
    <property type="project" value="UniProtKB-ARBA"/>
</dbReference>
<evidence type="ECO:0000256" key="5">
    <source>
        <dbReference type="ARBA" id="ARBA00023136"/>
    </source>
</evidence>
<feature type="transmembrane region" description="Helical" evidence="7">
    <location>
        <begin position="232"/>
        <end position="250"/>
    </location>
</feature>
<evidence type="ECO:0000313" key="9">
    <source>
        <dbReference type="Proteomes" id="UP000224567"/>
    </source>
</evidence>
<dbReference type="InterPro" id="IPR004254">
    <property type="entry name" value="AdipoR/HlyIII-related"/>
</dbReference>
<reference evidence="9" key="2">
    <citation type="journal article" date="2017" name="J. Anim. Genet.">
        <title>Multiple reference genome sequences of hot pepper reveal the massive evolution of plant disease resistance genes by retroduplication.</title>
        <authorList>
            <person name="Kim S."/>
            <person name="Park J."/>
            <person name="Yeom S.-I."/>
            <person name="Kim Y.-M."/>
            <person name="Seo E."/>
            <person name="Kim K.-T."/>
            <person name="Kim M.-S."/>
            <person name="Lee J.M."/>
            <person name="Cheong K."/>
            <person name="Shin H.-S."/>
            <person name="Kim S.-B."/>
            <person name="Han K."/>
            <person name="Lee J."/>
            <person name="Park M."/>
            <person name="Lee H.-A."/>
            <person name="Lee H.-Y."/>
            <person name="Lee Y."/>
            <person name="Oh S."/>
            <person name="Lee J.H."/>
            <person name="Choi E."/>
            <person name="Choi E."/>
            <person name="Lee S.E."/>
            <person name="Jeon J."/>
            <person name="Kim H."/>
            <person name="Choi G."/>
            <person name="Song H."/>
            <person name="Lee J."/>
            <person name="Lee S.-C."/>
            <person name="Kwon J.-K."/>
            <person name="Lee H.-Y."/>
            <person name="Koo N."/>
            <person name="Hong Y."/>
            <person name="Kim R.W."/>
            <person name="Kang W.-H."/>
            <person name="Huh J.H."/>
            <person name="Kang B.-C."/>
            <person name="Yang T.-J."/>
            <person name="Lee Y.-H."/>
            <person name="Bennetzen J.L."/>
            <person name="Choi D."/>
        </authorList>
    </citation>
    <scope>NUCLEOTIDE SEQUENCE [LARGE SCALE GENOMIC DNA]</scope>
    <source>
        <strain evidence="9">cv. PBC81</strain>
    </source>
</reference>
<evidence type="ECO:0000256" key="3">
    <source>
        <dbReference type="ARBA" id="ARBA00022692"/>
    </source>
</evidence>
<dbReference type="GO" id="GO:0016020">
    <property type="term" value="C:membrane"/>
    <property type="evidence" value="ECO:0007669"/>
    <property type="project" value="UniProtKB-SubCell"/>
</dbReference>
<sequence>MGGTDKEKLIGCEPREGKGKRLWKKVKYQLVEYHSLPGYLKDNEYILGHYRAEWPLKQALLSIFTIHNETLNVWTHLIGFFLFLVLTIYTAIQVPKVVDLHSLQNLPDVLRKADLHKLQAELMTCLPSLPHMPDLHRLRDGLLPSPSNWHILDLLNNCLPERFSHSNHTDVCVLRSVKEDVANMIAPLLLRPITRWPFYAFLGGAMFCLLASSICHLLSCHSERLSYIMLRLDYAGIAALIATSFYPPVYYSFMCYPFFCNLYLGFITLLGIGTILGSLLPVFQSPEYRIIRASLFFGMGLSGAVPILHKLFLFWHQPEALHTTGYELLMGIFYGIGALVYAMRVPERWMPGKFDIAGHSHQLFHVLVVAGAYTHYCAGLVYLRWRDQQGC</sequence>
<dbReference type="STRING" id="33114.A0A2G2XHA2"/>
<feature type="transmembrane region" description="Helical" evidence="7">
    <location>
        <begin position="198"/>
        <end position="220"/>
    </location>
</feature>
<comment type="caution">
    <text evidence="8">The sequence shown here is derived from an EMBL/GenBank/DDBJ whole genome shotgun (WGS) entry which is preliminary data.</text>
</comment>
<feature type="binding site" evidence="6">
    <location>
        <position position="216"/>
    </location>
    <ligand>
        <name>Zn(2+)</name>
        <dbReference type="ChEBI" id="CHEBI:29105"/>
    </ligand>
</feature>
<keyword evidence="6" id="KW-0862">Zinc</keyword>
<dbReference type="GO" id="GO:0038023">
    <property type="term" value="F:signaling receptor activity"/>
    <property type="evidence" value="ECO:0007669"/>
    <property type="project" value="TreeGrafter"/>
</dbReference>
<evidence type="ECO:0000256" key="4">
    <source>
        <dbReference type="ARBA" id="ARBA00022989"/>
    </source>
</evidence>
<feature type="transmembrane region" description="Helical" evidence="7">
    <location>
        <begin position="262"/>
        <end position="283"/>
    </location>
</feature>
<keyword evidence="9" id="KW-1185">Reference proteome</keyword>
<dbReference type="PANTHER" id="PTHR20855:SF52">
    <property type="entry name" value="ADIPONECTIN RECEPTOR PROTEIN"/>
    <property type="match status" value="1"/>
</dbReference>
<evidence type="ECO:0000256" key="1">
    <source>
        <dbReference type="ARBA" id="ARBA00004141"/>
    </source>
</evidence>
<evidence type="ECO:0000313" key="8">
    <source>
        <dbReference type="EMBL" id="PHT56868.1"/>
    </source>
</evidence>
<reference evidence="8 9" key="1">
    <citation type="journal article" date="2017" name="Genome Biol.">
        <title>New reference genome sequences of hot pepper reveal the massive evolution of plant disease-resistance genes by retroduplication.</title>
        <authorList>
            <person name="Kim S."/>
            <person name="Park J."/>
            <person name="Yeom S.I."/>
            <person name="Kim Y.M."/>
            <person name="Seo E."/>
            <person name="Kim K.T."/>
            <person name="Kim M.S."/>
            <person name="Lee J.M."/>
            <person name="Cheong K."/>
            <person name="Shin H.S."/>
            <person name="Kim S.B."/>
            <person name="Han K."/>
            <person name="Lee J."/>
            <person name="Park M."/>
            <person name="Lee H.A."/>
            <person name="Lee H.Y."/>
            <person name="Lee Y."/>
            <person name="Oh S."/>
            <person name="Lee J.H."/>
            <person name="Choi E."/>
            <person name="Choi E."/>
            <person name="Lee S.E."/>
            <person name="Jeon J."/>
            <person name="Kim H."/>
            <person name="Choi G."/>
            <person name="Song H."/>
            <person name="Lee J."/>
            <person name="Lee S.C."/>
            <person name="Kwon J.K."/>
            <person name="Lee H.Y."/>
            <person name="Koo N."/>
            <person name="Hong Y."/>
            <person name="Kim R.W."/>
            <person name="Kang W.H."/>
            <person name="Huh J.H."/>
            <person name="Kang B.C."/>
            <person name="Yang T.J."/>
            <person name="Lee Y.H."/>
            <person name="Bennetzen J.L."/>
            <person name="Choi D."/>
        </authorList>
    </citation>
    <scope>NUCLEOTIDE SEQUENCE [LARGE SCALE GENOMIC DNA]</scope>
    <source>
        <strain evidence="9">cv. PBC81</strain>
    </source>
</reference>
<dbReference type="PANTHER" id="PTHR20855">
    <property type="entry name" value="ADIPOR/PROGESTIN RECEPTOR-RELATED"/>
    <property type="match status" value="1"/>
</dbReference>
<feature type="transmembrane region" description="Helical" evidence="7">
    <location>
        <begin position="295"/>
        <end position="315"/>
    </location>
</feature>
<keyword evidence="5 7" id="KW-0472">Membrane</keyword>
<feature type="transmembrane region" description="Helical" evidence="7">
    <location>
        <begin position="363"/>
        <end position="385"/>
    </location>
</feature>
<dbReference type="GO" id="GO:0009725">
    <property type="term" value="P:response to hormone"/>
    <property type="evidence" value="ECO:0007669"/>
    <property type="project" value="TreeGrafter"/>
</dbReference>
<dbReference type="GO" id="GO:0046872">
    <property type="term" value="F:metal ion binding"/>
    <property type="evidence" value="ECO:0007669"/>
    <property type="project" value="UniProtKB-KW"/>
</dbReference>
<keyword evidence="3 7" id="KW-0812">Transmembrane</keyword>
<dbReference type="EMBL" id="MLFT02000002">
    <property type="protein sequence ID" value="PHT56868.1"/>
    <property type="molecule type" value="Genomic_DNA"/>
</dbReference>
<feature type="binding site" evidence="6">
    <location>
        <position position="365"/>
    </location>
    <ligand>
        <name>Zn(2+)</name>
        <dbReference type="ChEBI" id="CHEBI:29105"/>
    </ligand>
</feature>
<keyword evidence="4 7" id="KW-1133">Transmembrane helix</keyword>
<comment type="similarity">
    <text evidence="2">Belongs to the ADIPOR family.</text>
</comment>
<feature type="binding site" evidence="6">
    <location>
        <position position="361"/>
    </location>
    <ligand>
        <name>Zn(2+)</name>
        <dbReference type="ChEBI" id="CHEBI:29105"/>
    </ligand>
</feature>
<proteinExistence type="inferred from homology"/>
<evidence type="ECO:0000256" key="6">
    <source>
        <dbReference type="PIRSR" id="PIRSR604254-1"/>
    </source>
</evidence>
<organism evidence="8 9">
    <name type="scientific">Capsicum baccatum</name>
    <name type="common">Peruvian pepper</name>
    <dbReference type="NCBI Taxonomy" id="33114"/>
    <lineage>
        <taxon>Eukaryota</taxon>
        <taxon>Viridiplantae</taxon>
        <taxon>Streptophyta</taxon>
        <taxon>Embryophyta</taxon>
        <taxon>Tracheophyta</taxon>
        <taxon>Spermatophyta</taxon>
        <taxon>Magnoliopsida</taxon>
        <taxon>eudicotyledons</taxon>
        <taxon>Gunneridae</taxon>
        <taxon>Pentapetalae</taxon>
        <taxon>asterids</taxon>
        <taxon>lamiids</taxon>
        <taxon>Solanales</taxon>
        <taxon>Solanaceae</taxon>
        <taxon>Solanoideae</taxon>
        <taxon>Capsiceae</taxon>
        <taxon>Capsicum</taxon>
    </lineage>
</organism>
<evidence type="ECO:0000256" key="2">
    <source>
        <dbReference type="ARBA" id="ARBA00007018"/>
    </source>
</evidence>
<gene>
    <name evidence="8" type="ORF">CQW23_05354</name>
</gene>
<dbReference type="Proteomes" id="UP000224567">
    <property type="component" value="Unassembled WGS sequence"/>
</dbReference>
<dbReference type="OrthoDB" id="529367at2759"/>
<dbReference type="AlphaFoldDB" id="A0A2G2XHA2"/>
<keyword evidence="6" id="KW-0479">Metal-binding</keyword>
<feature type="transmembrane region" description="Helical" evidence="7">
    <location>
        <begin position="71"/>
        <end position="92"/>
    </location>
</feature>
<accession>A0A2G2XHA2</accession>